<gene>
    <name evidence="1" type="ORF">NNO07_24700</name>
</gene>
<accession>A0ABT4YBK4</accession>
<dbReference type="Proteomes" id="UP001211689">
    <property type="component" value="Unassembled WGS sequence"/>
</dbReference>
<name>A0ABT4YBK4_METRE</name>
<dbReference type="Pfam" id="PF11769">
    <property type="entry name" value="DUF3313"/>
    <property type="match status" value="1"/>
</dbReference>
<keyword evidence="2" id="KW-1185">Reference proteome</keyword>
<dbReference type="RefSeq" id="WP_271472250.1">
    <property type="nucleotide sequence ID" value="NZ_JANEWF010000043.1"/>
</dbReference>
<dbReference type="EMBL" id="JANEWF010000043">
    <property type="protein sequence ID" value="MDA8486278.1"/>
    <property type="molecule type" value="Genomic_DNA"/>
</dbReference>
<evidence type="ECO:0000313" key="2">
    <source>
        <dbReference type="Proteomes" id="UP001211689"/>
    </source>
</evidence>
<evidence type="ECO:0000313" key="1">
    <source>
        <dbReference type="EMBL" id="MDA8486278.1"/>
    </source>
</evidence>
<proteinExistence type="predicted"/>
<sequence length="218" mass="23606">MAKTVIVGGVLAAVMLLNGCTSKTVNQAQYSGFLSSYDGLQSAETAGGQKVLRWVDPSFNAANYDKLIFQPVRFYPTPQTTDRIGQPTYDELLKYANGRLSEALSSRFQLVGFSNGPRTLEFRGAITGVSAETEGLKPYEVIPVALVVAGAMAATGERDQNTELFLEGELVDTSTGKPVLRVVRKGFGKTLSNNRQAVSFADLKPVVDELTTDVLKFR</sequence>
<dbReference type="InterPro" id="IPR021747">
    <property type="entry name" value="DUF3313"/>
</dbReference>
<comment type="caution">
    <text evidence="1">The sequence shown here is derived from an EMBL/GenBank/DDBJ whole genome shotgun (WGS) entry which is preliminary data.</text>
</comment>
<reference evidence="1 2" key="1">
    <citation type="submission" date="2022-07" db="EMBL/GenBank/DDBJ databases">
        <title>Genome Analysis of Selected Gammaproteobacteria from Nigerian Food snails.</title>
        <authorList>
            <person name="Okafor A.C."/>
        </authorList>
    </citation>
    <scope>NUCLEOTIDE SEQUENCE [LARGE SCALE GENOMIC DNA]</scope>
    <source>
        <strain evidence="1 2">Awg 2</strain>
    </source>
</reference>
<protein>
    <submittedName>
        <fullName evidence="1">DUF3313 domain-containing protein</fullName>
    </submittedName>
</protein>
<organism evidence="1 2">
    <name type="scientific">Metapseudomonas resinovorans</name>
    <name type="common">Pseudomonas resinovorans</name>
    <dbReference type="NCBI Taxonomy" id="53412"/>
    <lineage>
        <taxon>Bacteria</taxon>
        <taxon>Pseudomonadati</taxon>
        <taxon>Pseudomonadota</taxon>
        <taxon>Gammaproteobacteria</taxon>
        <taxon>Pseudomonadales</taxon>
        <taxon>Pseudomonadaceae</taxon>
        <taxon>Metapseudomonas</taxon>
    </lineage>
</organism>